<dbReference type="RefSeq" id="WP_023404288.1">
    <property type="nucleotide sequence ID" value="NZ_BAUJ01000030.1"/>
</dbReference>
<sequence>MNKNSAPSPEAMAEAKRLLDQLVDFALANNIPVIGLLDATITDEKLYFFDSGCDVIAEQSALVRVLNESRGDLANFLINVSKLKGLDSDGSKTIYH</sequence>
<name>V5F409_9VIBR</name>
<comment type="caution">
    <text evidence="1">The sequence shown here is derived from an EMBL/GenBank/DDBJ whole genome shotgun (WGS) entry which is preliminary data.</text>
</comment>
<evidence type="ECO:0000313" key="1">
    <source>
        <dbReference type="EMBL" id="GAD89934.1"/>
    </source>
</evidence>
<gene>
    <name evidence="1" type="ORF">VHA01S_030_00090</name>
</gene>
<reference evidence="1 2" key="1">
    <citation type="submission" date="2013-10" db="EMBL/GenBank/DDBJ databases">
        <authorList>
            <person name="Ichikawa N."/>
            <person name="Kimura A."/>
            <person name="Ohji S."/>
            <person name="Hosoyama A."/>
            <person name="Fujita N."/>
        </authorList>
    </citation>
    <scope>NUCLEOTIDE SEQUENCE [LARGE SCALE GENOMIC DNA]</scope>
    <source>
        <strain evidence="1 2">NBRC 102217</strain>
    </source>
</reference>
<protein>
    <submittedName>
        <fullName evidence="1">Uncharacterized protein</fullName>
    </submittedName>
</protein>
<keyword evidence="2" id="KW-1185">Reference proteome</keyword>
<dbReference type="Proteomes" id="UP000017800">
    <property type="component" value="Unassembled WGS sequence"/>
</dbReference>
<accession>V5F409</accession>
<organism evidence="1 2">
    <name type="scientific">Vibrio halioticoli NBRC 102217</name>
    <dbReference type="NCBI Taxonomy" id="1219072"/>
    <lineage>
        <taxon>Bacteria</taxon>
        <taxon>Pseudomonadati</taxon>
        <taxon>Pseudomonadota</taxon>
        <taxon>Gammaproteobacteria</taxon>
        <taxon>Vibrionales</taxon>
        <taxon>Vibrionaceae</taxon>
        <taxon>Vibrio</taxon>
    </lineage>
</organism>
<evidence type="ECO:0000313" key="2">
    <source>
        <dbReference type="Proteomes" id="UP000017800"/>
    </source>
</evidence>
<proteinExistence type="predicted"/>
<dbReference type="EMBL" id="BAUJ01000030">
    <property type="protein sequence ID" value="GAD89934.1"/>
    <property type="molecule type" value="Genomic_DNA"/>
</dbReference>
<dbReference type="AlphaFoldDB" id="V5F409"/>
<reference evidence="1 2" key="2">
    <citation type="submission" date="2013-11" db="EMBL/GenBank/DDBJ databases">
        <title>Whole genome shotgun sequence of Vibrio halioticoli NBRC 102217.</title>
        <authorList>
            <person name="Isaki S."/>
            <person name="Kimura A."/>
            <person name="Ohji S."/>
            <person name="Hosoyama A."/>
            <person name="Fujita N."/>
            <person name="Hashimoto M."/>
            <person name="Hosoyama Y."/>
            <person name="Yamazoe A."/>
        </authorList>
    </citation>
    <scope>NUCLEOTIDE SEQUENCE [LARGE SCALE GENOMIC DNA]</scope>
    <source>
        <strain evidence="1 2">NBRC 102217</strain>
    </source>
</reference>